<evidence type="ECO:0000313" key="5">
    <source>
        <dbReference type="Proteomes" id="UP001596388"/>
    </source>
</evidence>
<evidence type="ECO:0000313" key="4">
    <source>
        <dbReference type="EMBL" id="MFC7095812.1"/>
    </source>
</evidence>
<proteinExistence type="predicted"/>
<dbReference type="PANTHER" id="PTHR43080:SF2">
    <property type="entry name" value="CBS DOMAIN-CONTAINING PROTEIN"/>
    <property type="match status" value="1"/>
</dbReference>
<dbReference type="InterPro" id="IPR051257">
    <property type="entry name" value="Diverse_CBS-Domain"/>
</dbReference>
<organism evidence="4 5">
    <name type="scientific">Halobaculum marinum</name>
    <dbReference type="NCBI Taxonomy" id="3031996"/>
    <lineage>
        <taxon>Archaea</taxon>
        <taxon>Methanobacteriati</taxon>
        <taxon>Methanobacteriota</taxon>
        <taxon>Stenosarchaea group</taxon>
        <taxon>Halobacteria</taxon>
        <taxon>Halobacteriales</taxon>
        <taxon>Haloferacaceae</taxon>
        <taxon>Halobaculum</taxon>
    </lineage>
</organism>
<dbReference type="Gene3D" id="3.10.580.10">
    <property type="entry name" value="CBS-domain"/>
    <property type="match status" value="1"/>
</dbReference>
<comment type="caution">
    <text evidence="4">The sequence shown here is derived from an EMBL/GenBank/DDBJ whole genome shotgun (WGS) entry which is preliminary data.</text>
</comment>
<feature type="domain" description="CBS" evidence="3">
    <location>
        <begin position="72"/>
        <end position="131"/>
    </location>
</feature>
<name>A0ABD5WU43_9EURY</name>
<dbReference type="GeneID" id="79271790"/>
<dbReference type="CDD" id="cd17776">
    <property type="entry name" value="CBS_pair_arch"/>
    <property type="match status" value="1"/>
</dbReference>
<dbReference type="InterPro" id="IPR046342">
    <property type="entry name" value="CBS_dom_sf"/>
</dbReference>
<dbReference type="PROSITE" id="PS51371">
    <property type="entry name" value="CBS"/>
    <property type="match status" value="2"/>
</dbReference>
<evidence type="ECO:0000256" key="1">
    <source>
        <dbReference type="ARBA" id="ARBA00023122"/>
    </source>
</evidence>
<sequence length="140" mass="15041">MLVEQLMSREVVTCDAGGSLHAAVEQMLEATVGSVIVTRDDAPVAILTETDVLRATAVTGRPLDDIPIRRVASHPLVTTSPRTTIRNAVGTMTDNDVKKLPVVAGTDLVGIITQSDIVAHYGDFIREAHRLNAQADAWEE</sequence>
<dbReference type="SUPFAM" id="SSF54631">
    <property type="entry name" value="CBS-domain pair"/>
    <property type="match status" value="1"/>
</dbReference>
<keyword evidence="1 2" id="KW-0129">CBS domain</keyword>
<accession>A0ABD5WU43</accession>
<protein>
    <submittedName>
        <fullName evidence="4">CBS domain-containing protein</fullName>
    </submittedName>
</protein>
<dbReference type="PANTHER" id="PTHR43080">
    <property type="entry name" value="CBS DOMAIN-CONTAINING PROTEIN CBSX3, MITOCHONDRIAL"/>
    <property type="match status" value="1"/>
</dbReference>
<dbReference type="InterPro" id="IPR000644">
    <property type="entry name" value="CBS_dom"/>
</dbReference>
<evidence type="ECO:0000259" key="3">
    <source>
        <dbReference type="PROSITE" id="PS51371"/>
    </source>
</evidence>
<reference evidence="4 5" key="1">
    <citation type="journal article" date="2019" name="Int. J. Syst. Evol. Microbiol.">
        <title>The Global Catalogue of Microorganisms (GCM) 10K type strain sequencing project: providing services to taxonomists for standard genome sequencing and annotation.</title>
        <authorList>
            <consortium name="The Broad Institute Genomics Platform"/>
            <consortium name="The Broad Institute Genome Sequencing Center for Infectious Disease"/>
            <person name="Wu L."/>
            <person name="Ma J."/>
        </authorList>
    </citation>
    <scope>NUCLEOTIDE SEQUENCE [LARGE SCALE GENOMIC DNA]</scope>
    <source>
        <strain evidence="4 5">DT55</strain>
    </source>
</reference>
<evidence type="ECO:0000256" key="2">
    <source>
        <dbReference type="PROSITE-ProRule" id="PRU00703"/>
    </source>
</evidence>
<dbReference type="Pfam" id="PF00571">
    <property type="entry name" value="CBS"/>
    <property type="match status" value="2"/>
</dbReference>
<dbReference type="Proteomes" id="UP001596388">
    <property type="component" value="Unassembled WGS sequence"/>
</dbReference>
<feature type="domain" description="CBS" evidence="3">
    <location>
        <begin position="7"/>
        <end position="63"/>
    </location>
</feature>
<dbReference type="SMART" id="SM00116">
    <property type="entry name" value="CBS"/>
    <property type="match status" value="2"/>
</dbReference>
<keyword evidence="5" id="KW-1185">Reference proteome</keyword>
<dbReference type="RefSeq" id="WP_276239799.1">
    <property type="nucleotide sequence ID" value="NZ_CP119991.1"/>
</dbReference>
<gene>
    <name evidence="4" type="ORF">ACFQKD_00710</name>
</gene>
<dbReference type="AlphaFoldDB" id="A0ABD5WU43"/>
<dbReference type="EMBL" id="JBHTAG010000001">
    <property type="protein sequence ID" value="MFC7095812.1"/>
    <property type="molecule type" value="Genomic_DNA"/>
</dbReference>